<dbReference type="PRINTS" id="PR00455">
    <property type="entry name" value="HTHTETR"/>
</dbReference>
<dbReference type="InterPro" id="IPR001647">
    <property type="entry name" value="HTH_TetR"/>
</dbReference>
<dbReference type="Pfam" id="PF00440">
    <property type="entry name" value="TetR_N"/>
    <property type="match status" value="1"/>
</dbReference>
<gene>
    <name evidence="6" type="ORF">ACFORJ_07470</name>
</gene>
<name>A0ABV7ZQF6_9CORY</name>
<dbReference type="InterPro" id="IPR036271">
    <property type="entry name" value="Tet_transcr_reg_TetR-rel_C_sf"/>
</dbReference>
<dbReference type="SUPFAM" id="SSF48498">
    <property type="entry name" value="Tetracyclin repressor-like, C-terminal domain"/>
    <property type="match status" value="1"/>
</dbReference>
<evidence type="ECO:0000256" key="4">
    <source>
        <dbReference type="PROSITE-ProRule" id="PRU00335"/>
    </source>
</evidence>
<dbReference type="EMBL" id="JBHRZN010000002">
    <property type="protein sequence ID" value="MFC3850003.1"/>
    <property type="molecule type" value="Genomic_DNA"/>
</dbReference>
<evidence type="ECO:0000256" key="3">
    <source>
        <dbReference type="ARBA" id="ARBA00023163"/>
    </source>
</evidence>
<dbReference type="Proteomes" id="UP001595751">
    <property type="component" value="Unassembled WGS sequence"/>
</dbReference>
<evidence type="ECO:0000313" key="7">
    <source>
        <dbReference type="Proteomes" id="UP001595751"/>
    </source>
</evidence>
<keyword evidence="3" id="KW-0804">Transcription</keyword>
<dbReference type="PANTHER" id="PTHR47506">
    <property type="entry name" value="TRANSCRIPTIONAL REGULATORY PROTEIN"/>
    <property type="match status" value="1"/>
</dbReference>
<feature type="domain" description="HTH tetR-type" evidence="5">
    <location>
        <begin position="14"/>
        <end position="74"/>
    </location>
</feature>
<dbReference type="PROSITE" id="PS01081">
    <property type="entry name" value="HTH_TETR_1"/>
    <property type="match status" value="1"/>
</dbReference>
<comment type="caution">
    <text evidence="6">The sequence shown here is derived from an EMBL/GenBank/DDBJ whole genome shotgun (WGS) entry which is preliminary data.</text>
</comment>
<sequence>MLEVARRVDPKRVARKREQITVAATKLFSTRGYENTSVADIARAAGISQASVFYYFTDKAALFRSIFERDLPAAERLIARHAEAAQPVPAILNVLDELGKEAADPGASGMVVELLRRVEHDPELVTVVARTTEILTDGLAELISRGISDGSIAEDLDPVETAMWLQAIVDATYLNARPGYSPTAELRRTALGYLAPPAHQGEESHD</sequence>
<dbReference type="InterPro" id="IPR023772">
    <property type="entry name" value="DNA-bd_HTH_TetR-type_CS"/>
</dbReference>
<feature type="DNA-binding region" description="H-T-H motif" evidence="4">
    <location>
        <begin position="37"/>
        <end position="56"/>
    </location>
</feature>
<dbReference type="InterPro" id="IPR009057">
    <property type="entry name" value="Homeodomain-like_sf"/>
</dbReference>
<dbReference type="RefSeq" id="WP_290289344.1">
    <property type="nucleotide sequence ID" value="NZ_CP047211.1"/>
</dbReference>
<keyword evidence="1" id="KW-0805">Transcription regulation</keyword>
<dbReference type="PROSITE" id="PS50977">
    <property type="entry name" value="HTH_TETR_2"/>
    <property type="match status" value="1"/>
</dbReference>
<accession>A0ABV7ZQF6</accession>
<keyword evidence="7" id="KW-1185">Reference proteome</keyword>
<evidence type="ECO:0000259" key="5">
    <source>
        <dbReference type="PROSITE" id="PS50977"/>
    </source>
</evidence>
<evidence type="ECO:0000256" key="1">
    <source>
        <dbReference type="ARBA" id="ARBA00023015"/>
    </source>
</evidence>
<evidence type="ECO:0000256" key="2">
    <source>
        <dbReference type="ARBA" id="ARBA00023125"/>
    </source>
</evidence>
<evidence type="ECO:0000313" key="6">
    <source>
        <dbReference type="EMBL" id="MFC3850003.1"/>
    </source>
</evidence>
<protein>
    <submittedName>
        <fullName evidence="6">TetR/AcrR family transcriptional regulator</fullName>
    </submittedName>
</protein>
<dbReference type="SUPFAM" id="SSF46689">
    <property type="entry name" value="Homeodomain-like"/>
    <property type="match status" value="1"/>
</dbReference>
<keyword evidence="2 4" id="KW-0238">DNA-binding</keyword>
<reference evidence="7" key="1">
    <citation type="journal article" date="2019" name="Int. J. Syst. Evol. Microbiol.">
        <title>The Global Catalogue of Microorganisms (GCM) 10K type strain sequencing project: providing services to taxonomists for standard genome sequencing and annotation.</title>
        <authorList>
            <consortium name="The Broad Institute Genomics Platform"/>
            <consortium name="The Broad Institute Genome Sequencing Center for Infectious Disease"/>
            <person name="Wu L."/>
            <person name="Ma J."/>
        </authorList>
    </citation>
    <scope>NUCLEOTIDE SEQUENCE [LARGE SCALE GENOMIC DNA]</scope>
    <source>
        <strain evidence="7">CCUG 53252</strain>
    </source>
</reference>
<proteinExistence type="predicted"/>
<organism evidence="6 7">
    <name type="scientific">Corynebacterium hansenii</name>
    <dbReference type="NCBI Taxonomy" id="394964"/>
    <lineage>
        <taxon>Bacteria</taxon>
        <taxon>Bacillati</taxon>
        <taxon>Actinomycetota</taxon>
        <taxon>Actinomycetes</taxon>
        <taxon>Mycobacteriales</taxon>
        <taxon>Corynebacteriaceae</taxon>
        <taxon>Corynebacterium</taxon>
    </lineage>
</organism>
<dbReference type="Gene3D" id="1.10.357.10">
    <property type="entry name" value="Tetracycline Repressor, domain 2"/>
    <property type="match status" value="1"/>
</dbReference>
<dbReference type="PANTHER" id="PTHR47506:SF1">
    <property type="entry name" value="HTH-TYPE TRANSCRIPTIONAL REGULATOR YJDC"/>
    <property type="match status" value="1"/>
</dbReference>